<protein>
    <submittedName>
        <fullName evidence="1">Uncharacterized protein</fullName>
    </submittedName>
</protein>
<dbReference type="GO" id="GO:0020037">
    <property type="term" value="F:heme binding"/>
    <property type="evidence" value="ECO:0007669"/>
    <property type="project" value="InterPro"/>
</dbReference>
<dbReference type="InterPro" id="IPR020835">
    <property type="entry name" value="Catalase_sf"/>
</dbReference>
<sequence>MNKRDMQIHDKITSPPDHCSFWRVSGLKTNLKHQQRLGDSDDTLPAGEATLPPEFYRQEPACPFGRIFQRLPKDFKTWEEGMLKQYKDGWIRDKSPVGYETNDHNHDTKLGQGNTLGLVLGYLEMKPETKLSDQACTGLLGPLEAKRYPAIVRFSDFGADGETNLARMAVKVLFPNSWYGEINLLTTETLPIFPLADYNGVRYFTKQASGLSWLWQSLKAGGSLLWYLPRVLSASKNGDSLAKSYYSQLPYAAGEQLAMKFSFVSQQGGGKAGTAKSDRIEALKSSLSIKKAEFDFQVQLKANHQDPKVQQQANSAWKEAPDSVGTLVIPSQEVDTEGVSVLAREWLTGQLGLKEDAAKAVHKLLFFHPILTTHQHRPLGEVNAFRSDFYSHHAKARFETYLQPFADKAGSKVDFSYLLRKAEEAGQLDLLGGTDALQL</sequence>
<dbReference type="Gene3D" id="2.40.180.10">
    <property type="entry name" value="Catalase core domain"/>
    <property type="match status" value="1"/>
</dbReference>
<gene>
    <name evidence="1" type="ORF">Cvel_7991</name>
</gene>
<organism evidence="1">
    <name type="scientific">Chromera velia CCMP2878</name>
    <dbReference type="NCBI Taxonomy" id="1169474"/>
    <lineage>
        <taxon>Eukaryota</taxon>
        <taxon>Sar</taxon>
        <taxon>Alveolata</taxon>
        <taxon>Colpodellida</taxon>
        <taxon>Chromeraceae</taxon>
        <taxon>Chromera</taxon>
    </lineage>
</organism>
<name>A0A0G4HQX0_9ALVE</name>
<dbReference type="EMBL" id="CDMZ01003512">
    <property type="protein sequence ID" value="CEM46664.1"/>
    <property type="molecule type" value="Genomic_DNA"/>
</dbReference>
<dbReference type="AlphaFoldDB" id="A0A0G4HQX0"/>
<dbReference type="VEuPathDB" id="CryptoDB:Cvel_7991"/>
<accession>A0A0G4HQX0</accession>
<dbReference type="SUPFAM" id="SSF56634">
    <property type="entry name" value="Heme-dependent catalase-like"/>
    <property type="match status" value="1"/>
</dbReference>
<evidence type="ECO:0000313" key="1">
    <source>
        <dbReference type="EMBL" id="CEM46664.1"/>
    </source>
</evidence>
<proteinExistence type="predicted"/>
<reference evidence="1" key="1">
    <citation type="submission" date="2014-11" db="EMBL/GenBank/DDBJ databases">
        <authorList>
            <person name="Otto D Thomas"/>
            <person name="Naeem Raeece"/>
        </authorList>
    </citation>
    <scope>NUCLEOTIDE SEQUENCE</scope>
</reference>